<evidence type="ECO:0008006" key="4">
    <source>
        <dbReference type="Google" id="ProtNLM"/>
    </source>
</evidence>
<reference evidence="2 3" key="1">
    <citation type="submission" date="2020-10" db="EMBL/GenBank/DDBJ databases">
        <title>complete genome sequencing of Lysobacter sp. H23M41.</title>
        <authorList>
            <person name="Bae J.-W."/>
            <person name="Lee S.-Y."/>
        </authorList>
    </citation>
    <scope>NUCLEOTIDE SEQUENCE [LARGE SCALE GENOMIC DNA]</scope>
    <source>
        <strain evidence="2 3">H23M41</strain>
    </source>
</reference>
<evidence type="ECO:0000313" key="2">
    <source>
        <dbReference type="EMBL" id="QOW22006.1"/>
    </source>
</evidence>
<keyword evidence="1" id="KW-0472">Membrane</keyword>
<keyword evidence="1" id="KW-0812">Transmembrane</keyword>
<organism evidence="2 3">
    <name type="scientific">Novilysobacter avium</name>
    <dbReference type="NCBI Taxonomy" id="2781023"/>
    <lineage>
        <taxon>Bacteria</taxon>
        <taxon>Pseudomonadati</taxon>
        <taxon>Pseudomonadota</taxon>
        <taxon>Gammaproteobacteria</taxon>
        <taxon>Lysobacterales</taxon>
        <taxon>Lysobacteraceae</taxon>
        <taxon>Novilysobacter</taxon>
    </lineage>
</organism>
<name>A0A7S6UKN2_9GAMM</name>
<feature type="transmembrane region" description="Helical" evidence="1">
    <location>
        <begin position="206"/>
        <end position="223"/>
    </location>
</feature>
<protein>
    <recommendedName>
        <fullName evidence="4">Copper resistance protein D domain-containing protein</fullName>
    </recommendedName>
</protein>
<dbReference type="RefSeq" id="WP_194034557.1">
    <property type="nucleotide sequence ID" value="NZ_CP063657.1"/>
</dbReference>
<feature type="transmembrane region" description="Helical" evidence="1">
    <location>
        <begin position="123"/>
        <end position="141"/>
    </location>
</feature>
<keyword evidence="3" id="KW-1185">Reference proteome</keyword>
<gene>
    <name evidence="2" type="ORF">INQ42_12520</name>
</gene>
<dbReference type="Proteomes" id="UP000593932">
    <property type="component" value="Chromosome"/>
</dbReference>
<keyword evidence="1" id="KW-1133">Transmembrane helix</keyword>
<feature type="transmembrane region" description="Helical" evidence="1">
    <location>
        <begin position="153"/>
        <end position="173"/>
    </location>
</feature>
<dbReference type="EMBL" id="CP063657">
    <property type="protein sequence ID" value="QOW22006.1"/>
    <property type="molecule type" value="Genomic_DNA"/>
</dbReference>
<accession>A0A7S6UKN2</accession>
<proteinExistence type="predicted"/>
<feature type="transmembrane region" description="Helical" evidence="1">
    <location>
        <begin position="55"/>
        <end position="77"/>
    </location>
</feature>
<evidence type="ECO:0000313" key="3">
    <source>
        <dbReference type="Proteomes" id="UP000593932"/>
    </source>
</evidence>
<feature type="transmembrane region" description="Helical" evidence="1">
    <location>
        <begin position="83"/>
        <end position="103"/>
    </location>
</feature>
<evidence type="ECO:0000256" key="1">
    <source>
        <dbReference type="SAM" id="Phobius"/>
    </source>
</evidence>
<feature type="transmembrane region" description="Helical" evidence="1">
    <location>
        <begin position="12"/>
        <end position="34"/>
    </location>
</feature>
<sequence length="226" mass="25510">MFHTIILLKWAHILAMVYWLGGEWGVFQSSYQVINRSLPLAERRRHMETAYRIDILARTGIILLLPLGLHMGTLWGVNPLNGGWLVLFWVLGLSWLGLCWAAFFKRDTDAGIRLTRIDEAVRFVLIPLLAICAISSLMGHGPFSGGEDGPNWYATKVLIYSGLLVIGLKLRFIMREWTVMFRKLDQAPDAAIEATLERSIRIGRGLAYFYWIGISTVCLIGAAKAF</sequence>